<keyword evidence="2" id="KW-1185">Reference proteome</keyword>
<name>A0A1V9YG88_ACHHY</name>
<dbReference type="Proteomes" id="UP000243579">
    <property type="component" value="Unassembled WGS sequence"/>
</dbReference>
<evidence type="ECO:0000313" key="2">
    <source>
        <dbReference type="Proteomes" id="UP000243579"/>
    </source>
</evidence>
<dbReference type="STRING" id="1202772.A0A1V9YG88"/>
<sequence length="144" mass="16277">MTTLLVGNGTATTCKVSSVLNRDRKLYGAQHLFDGVDDTCWNSDQGHGQQVWLHFNRSVHVKRVEVMFQGGFAGEDAQVLVAAANDPKSWVSVATCHFDDCNDLQTLDIDVPHVTQLRLQFDRSSDFYGRVILYHYRVWGDEES</sequence>
<accession>A0A1V9YG88</accession>
<reference evidence="1 2" key="1">
    <citation type="journal article" date="2014" name="Genome Biol. Evol.">
        <title>The secreted proteins of Achlya hypogyna and Thraustotheca clavata identify the ancestral oomycete secretome and reveal gene acquisitions by horizontal gene transfer.</title>
        <authorList>
            <person name="Misner I."/>
            <person name="Blouin N."/>
            <person name="Leonard G."/>
            <person name="Richards T.A."/>
            <person name="Lane C.E."/>
        </authorList>
    </citation>
    <scope>NUCLEOTIDE SEQUENCE [LARGE SCALE GENOMIC DNA]</scope>
    <source>
        <strain evidence="1 2">ATCC 48635</strain>
    </source>
</reference>
<dbReference type="InterPro" id="IPR008979">
    <property type="entry name" value="Galactose-bd-like_sf"/>
</dbReference>
<proteinExistence type="predicted"/>
<dbReference type="EMBL" id="JNBR01001838">
    <property type="protein sequence ID" value="OQR84719.1"/>
    <property type="molecule type" value="Genomic_DNA"/>
</dbReference>
<dbReference type="SUPFAM" id="SSF49785">
    <property type="entry name" value="Galactose-binding domain-like"/>
    <property type="match status" value="1"/>
</dbReference>
<evidence type="ECO:0008006" key="3">
    <source>
        <dbReference type="Google" id="ProtNLM"/>
    </source>
</evidence>
<evidence type="ECO:0000313" key="1">
    <source>
        <dbReference type="EMBL" id="OQR84719.1"/>
    </source>
</evidence>
<comment type="caution">
    <text evidence="1">The sequence shown here is derived from an EMBL/GenBank/DDBJ whole genome shotgun (WGS) entry which is preliminary data.</text>
</comment>
<protein>
    <recommendedName>
        <fullName evidence="3">F5/8 type C domain-containing protein</fullName>
    </recommendedName>
</protein>
<organism evidence="1 2">
    <name type="scientific">Achlya hypogyna</name>
    <name type="common">Oomycete</name>
    <name type="synonym">Protoachlya hypogyna</name>
    <dbReference type="NCBI Taxonomy" id="1202772"/>
    <lineage>
        <taxon>Eukaryota</taxon>
        <taxon>Sar</taxon>
        <taxon>Stramenopiles</taxon>
        <taxon>Oomycota</taxon>
        <taxon>Saprolegniomycetes</taxon>
        <taxon>Saprolegniales</taxon>
        <taxon>Achlyaceae</taxon>
        <taxon>Achlya</taxon>
    </lineage>
</organism>
<dbReference type="AlphaFoldDB" id="A0A1V9YG88"/>
<dbReference type="Gene3D" id="2.60.120.260">
    <property type="entry name" value="Galactose-binding domain-like"/>
    <property type="match status" value="1"/>
</dbReference>
<gene>
    <name evidence="1" type="ORF">ACHHYP_13021</name>
</gene>
<dbReference type="OrthoDB" id="10052260at2759"/>